<keyword evidence="4" id="KW-0547">Nucleotide-binding</keyword>
<dbReference type="PANTHER" id="PTHR44936">
    <property type="entry name" value="SENSOR PROTEIN CREC"/>
    <property type="match status" value="1"/>
</dbReference>
<dbReference type="PROSITE" id="PS50109">
    <property type="entry name" value="HIS_KIN"/>
    <property type="match status" value="1"/>
</dbReference>
<keyword evidence="3" id="KW-0808">Transferase</keyword>
<evidence type="ECO:0000256" key="5">
    <source>
        <dbReference type="ARBA" id="ARBA00022777"/>
    </source>
</evidence>
<dbReference type="Gene3D" id="3.30.565.10">
    <property type="entry name" value="Histidine kinase-like ATPase, C-terminal domain"/>
    <property type="match status" value="1"/>
</dbReference>
<comment type="catalytic activity">
    <reaction evidence="1">
        <text>ATP + protein L-histidine = ADP + protein N-phospho-L-histidine.</text>
        <dbReference type="EC" id="2.7.13.3"/>
    </reaction>
</comment>
<evidence type="ECO:0000313" key="8">
    <source>
        <dbReference type="EMBL" id="QCF26403.1"/>
    </source>
</evidence>
<evidence type="ECO:0000259" key="7">
    <source>
        <dbReference type="PROSITE" id="PS50109"/>
    </source>
</evidence>
<protein>
    <recommendedName>
        <fullName evidence="2">histidine kinase</fullName>
        <ecNumber evidence="2">2.7.13.3</ecNumber>
    </recommendedName>
</protein>
<dbReference type="InterPro" id="IPR005467">
    <property type="entry name" value="His_kinase_dom"/>
</dbReference>
<reference evidence="8 9" key="1">
    <citation type="submission" date="2018-07" db="EMBL/GenBank/DDBJ databases">
        <title>Marsedoiliclastica nanhaica gen. nov. sp. nov., a novel marine hydrocarbonoclastic bacterium isolated from an in-situ enriched hydrocarbon-degrading consortium in deep-sea sediment.</title>
        <authorList>
            <person name="Dong C."/>
            <person name="Ma T."/>
            <person name="Liu R."/>
            <person name="Shao Z."/>
        </authorList>
    </citation>
    <scope>NUCLEOTIDE SEQUENCE [LARGE SCALE GENOMIC DNA]</scope>
    <source>
        <strain evidence="9">soil36-7</strain>
    </source>
</reference>
<dbReference type="EC" id="2.7.13.3" evidence="2"/>
<dbReference type="InterPro" id="IPR003594">
    <property type="entry name" value="HATPase_dom"/>
</dbReference>
<dbReference type="RefSeq" id="WP_136549123.1">
    <property type="nucleotide sequence ID" value="NZ_CP031093.1"/>
</dbReference>
<accession>A0A4P7XI75</accession>
<dbReference type="Pfam" id="PF02518">
    <property type="entry name" value="HATPase_c"/>
    <property type="match status" value="1"/>
</dbReference>
<evidence type="ECO:0000256" key="6">
    <source>
        <dbReference type="ARBA" id="ARBA00022840"/>
    </source>
</evidence>
<dbReference type="EMBL" id="CP031093">
    <property type="protein sequence ID" value="QCF26403.1"/>
    <property type="molecule type" value="Genomic_DNA"/>
</dbReference>
<dbReference type="SMART" id="SM00387">
    <property type="entry name" value="HATPase_c"/>
    <property type="match status" value="1"/>
</dbReference>
<proteinExistence type="predicted"/>
<dbReference type="GO" id="GO:0005886">
    <property type="term" value="C:plasma membrane"/>
    <property type="evidence" value="ECO:0007669"/>
    <property type="project" value="TreeGrafter"/>
</dbReference>
<dbReference type="Proteomes" id="UP000298049">
    <property type="component" value="Chromosome"/>
</dbReference>
<dbReference type="SUPFAM" id="SSF55874">
    <property type="entry name" value="ATPase domain of HSP90 chaperone/DNA topoisomerase II/histidine kinase"/>
    <property type="match status" value="1"/>
</dbReference>
<sequence>MNEDSGTPNTPASPGTEIDFSTVIASAVHDMKNSLGMLLNSLDELRDELPAAQSSERFSTLQYEAQRVHVDLIQLLGLYRLQQKTLSAHIDEHFVPDFLDEHLAQHRVVAEARGLTLEVDADPISGFFDADLISGVLNNILNNAIRYTRTKIHVTAREQDGYLVLAVEDDGDGFPAEMQAAPEKTRQGIDFTTGSTSLGIYFSARIAGMHQHDGRSGEIKLSNSGKLGGGLFEVWLP</sequence>
<dbReference type="GO" id="GO:0005524">
    <property type="term" value="F:ATP binding"/>
    <property type="evidence" value="ECO:0007669"/>
    <property type="project" value="UniProtKB-KW"/>
</dbReference>
<keyword evidence="9" id="KW-1185">Reference proteome</keyword>
<dbReference type="InterPro" id="IPR036890">
    <property type="entry name" value="HATPase_C_sf"/>
</dbReference>
<dbReference type="KEGG" id="hmi:soil367_10890"/>
<evidence type="ECO:0000256" key="3">
    <source>
        <dbReference type="ARBA" id="ARBA00022679"/>
    </source>
</evidence>
<evidence type="ECO:0000313" key="9">
    <source>
        <dbReference type="Proteomes" id="UP000298049"/>
    </source>
</evidence>
<evidence type="ECO:0000256" key="2">
    <source>
        <dbReference type="ARBA" id="ARBA00012438"/>
    </source>
</evidence>
<dbReference type="GO" id="GO:0000155">
    <property type="term" value="F:phosphorelay sensor kinase activity"/>
    <property type="evidence" value="ECO:0007669"/>
    <property type="project" value="TreeGrafter"/>
</dbReference>
<feature type="domain" description="Histidine kinase" evidence="7">
    <location>
        <begin position="26"/>
        <end position="237"/>
    </location>
</feature>
<dbReference type="OrthoDB" id="9122109at2"/>
<name>A0A4P7XI75_9ALTE</name>
<dbReference type="AlphaFoldDB" id="A0A4P7XI75"/>
<evidence type="ECO:0000256" key="1">
    <source>
        <dbReference type="ARBA" id="ARBA00000085"/>
    </source>
</evidence>
<evidence type="ECO:0000256" key="4">
    <source>
        <dbReference type="ARBA" id="ARBA00022741"/>
    </source>
</evidence>
<gene>
    <name evidence="8" type="ORF">soil367_10890</name>
</gene>
<keyword evidence="6" id="KW-0067">ATP-binding</keyword>
<dbReference type="InterPro" id="IPR050980">
    <property type="entry name" value="2C_sensor_his_kinase"/>
</dbReference>
<keyword evidence="5 8" id="KW-0418">Kinase</keyword>
<organism evidence="8 9">
    <name type="scientific">Hydrocarboniclastica marina</name>
    <dbReference type="NCBI Taxonomy" id="2259620"/>
    <lineage>
        <taxon>Bacteria</taxon>
        <taxon>Pseudomonadati</taxon>
        <taxon>Pseudomonadota</taxon>
        <taxon>Gammaproteobacteria</taxon>
        <taxon>Alteromonadales</taxon>
        <taxon>Alteromonadaceae</taxon>
        <taxon>Hydrocarboniclastica</taxon>
    </lineage>
</organism>
<dbReference type="PANTHER" id="PTHR44936:SF10">
    <property type="entry name" value="SENSOR PROTEIN RSTB"/>
    <property type="match status" value="1"/>
</dbReference>